<protein>
    <submittedName>
        <fullName evidence="2">Uncharacterized protein</fullName>
    </submittedName>
</protein>
<sequence>MQCKRRKGRCGMWWLQCCREEDKGKCSEDAHSAARSDLQLLVVLAQLISTPRSAPHLPASAFFAHAPPQSNLDLISASQLSISTSRRQTGKASPQTHRLRKPPGGFATPD</sequence>
<dbReference type="AlphaFoldDB" id="A0A6V8QXL4"/>
<reference evidence="2 3" key="1">
    <citation type="submission" date="2020-07" db="EMBL/GenBank/DDBJ databases">
        <title>Trichoderma asperellum IC-1 whole genome shotgun sequence.</title>
        <authorList>
            <person name="Kanamasa S."/>
            <person name="Takahashi H."/>
        </authorList>
    </citation>
    <scope>NUCLEOTIDE SEQUENCE [LARGE SCALE GENOMIC DNA]</scope>
    <source>
        <strain evidence="2 3">IC-1</strain>
    </source>
</reference>
<dbReference type="Proteomes" id="UP000517252">
    <property type="component" value="Unassembled WGS sequence"/>
</dbReference>
<evidence type="ECO:0000313" key="3">
    <source>
        <dbReference type="Proteomes" id="UP000517252"/>
    </source>
</evidence>
<dbReference type="EMBL" id="BLZH01000007">
    <property type="protein sequence ID" value="GFP56556.1"/>
    <property type="molecule type" value="Genomic_DNA"/>
</dbReference>
<evidence type="ECO:0000256" key="1">
    <source>
        <dbReference type="SAM" id="MobiDB-lite"/>
    </source>
</evidence>
<accession>A0A6V8QXL4</accession>
<comment type="caution">
    <text evidence="2">The sequence shown here is derived from an EMBL/GenBank/DDBJ whole genome shotgun (WGS) entry which is preliminary data.</text>
</comment>
<name>A0A6V8QXL4_TRIAP</name>
<feature type="compositionally biased region" description="Polar residues" evidence="1">
    <location>
        <begin position="83"/>
        <end position="96"/>
    </location>
</feature>
<feature type="region of interest" description="Disordered" evidence="1">
    <location>
        <begin position="83"/>
        <end position="110"/>
    </location>
</feature>
<organism evidence="2 3">
    <name type="scientific">Trichoderma asperellum</name>
    <name type="common">Filamentous fungus</name>
    <dbReference type="NCBI Taxonomy" id="101201"/>
    <lineage>
        <taxon>Eukaryota</taxon>
        <taxon>Fungi</taxon>
        <taxon>Dikarya</taxon>
        <taxon>Ascomycota</taxon>
        <taxon>Pezizomycotina</taxon>
        <taxon>Sordariomycetes</taxon>
        <taxon>Hypocreomycetidae</taxon>
        <taxon>Hypocreales</taxon>
        <taxon>Hypocreaceae</taxon>
        <taxon>Trichoderma</taxon>
    </lineage>
</organism>
<gene>
    <name evidence="2" type="ORF">TASIC1_0007004800</name>
</gene>
<evidence type="ECO:0000313" key="2">
    <source>
        <dbReference type="EMBL" id="GFP56556.1"/>
    </source>
</evidence>
<proteinExistence type="predicted"/>